<accession>A0A9P0QTK0</accession>
<evidence type="ECO:0000313" key="3">
    <source>
        <dbReference type="Proteomes" id="UP000837801"/>
    </source>
</evidence>
<dbReference type="Pfam" id="PF08045">
    <property type="entry name" value="CDC14"/>
    <property type="match status" value="1"/>
</dbReference>
<reference evidence="2" key="1">
    <citation type="submission" date="2022-03" db="EMBL/GenBank/DDBJ databases">
        <authorList>
            <person name="Legras J.-L."/>
            <person name="Devillers H."/>
            <person name="Grondin C."/>
        </authorList>
    </citation>
    <scope>NUCLEOTIDE SEQUENCE</scope>
    <source>
        <strain evidence="2">CLIB 1423</strain>
    </source>
</reference>
<evidence type="ECO:0000313" key="2">
    <source>
        <dbReference type="EMBL" id="CAH2354700.1"/>
    </source>
</evidence>
<dbReference type="EMBL" id="CAKXYY010000018">
    <property type="protein sequence ID" value="CAH2354700.1"/>
    <property type="molecule type" value="Genomic_DNA"/>
</dbReference>
<dbReference type="InterPro" id="IPR012535">
    <property type="entry name" value="Cell_div_Cdc14"/>
</dbReference>
<keyword evidence="3" id="KW-1185">Reference proteome</keyword>
<dbReference type="Proteomes" id="UP000837801">
    <property type="component" value="Unassembled WGS sequence"/>
</dbReference>
<protein>
    <submittedName>
        <fullName evidence="2">Uncharacterized protein</fullName>
    </submittedName>
</protein>
<comment type="caution">
    <text evidence="2">The sequence shown here is derived from an EMBL/GenBank/DDBJ whole genome shotgun (WGS) entry which is preliminary data.</text>
</comment>
<organism evidence="2 3">
    <name type="scientific">[Candida] railenensis</name>
    <dbReference type="NCBI Taxonomy" id="45579"/>
    <lineage>
        <taxon>Eukaryota</taxon>
        <taxon>Fungi</taxon>
        <taxon>Dikarya</taxon>
        <taxon>Ascomycota</taxon>
        <taxon>Saccharomycotina</taxon>
        <taxon>Pichiomycetes</taxon>
        <taxon>Debaryomycetaceae</taxon>
        <taxon>Kurtzmaniella</taxon>
    </lineage>
</organism>
<name>A0A9P0QTK0_9ASCO</name>
<gene>
    <name evidence="2" type="ORF">CLIB1423_18S01728</name>
</gene>
<dbReference type="OrthoDB" id="5357220at2759"/>
<dbReference type="AlphaFoldDB" id="A0A9P0QTK0"/>
<proteinExistence type="predicted"/>
<dbReference type="PANTHER" id="PTHR34065:SF1">
    <property type="entry name" value="CELL DIVISION CONTROL PROTEIN 14"/>
    <property type="match status" value="1"/>
</dbReference>
<evidence type="ECO:0000256" key="1">
    <source>
        <dbReference type="SAM" id="MobiDB-lite"/>
    </source>
</evidence>
<feature type="region of interest" description="Disordered" evidence="1">
    <location>
        <begin position="227"/>
        <end position="254"/>
    </location>
</feature>
<dbReference type="PANTHER" id="PTHR34065">
    <property type="entry name" value="CELL DIVISION CONTROL PROTEIN 14"/>
    <property type="match status" value="1"/>
</dbReference>
<sequence>MCRHSVIVSASLHHRYGLSLAVRATFASTTPGQREYSDTVTFAHGRMESKITHVIENLEASSDSNGCLSQANRNGLDSLGALLKELIPYINDNSVSEKSPLSSFVALQDSFQYNLTASLLNVYKVSAPGSPGSENHILKANTLLQGLLLLHPASRKLFSRRENMNLILSPLRKANNPSINLSISLISTLVHILLKNLGNFRMFEKCGGCTTVIEHLNLLALEQQNEQQHQRISDGSASPATQHDDDNPISNSTTLSFHTAMSNETIKLRASQQQDLNFKLIEFLIFYLVDEKEVNFDDDTSASKLSIGSKTDLFRDQFPEIDSLVENLNELKNV</sequence>